<dbReference type="RefSeq" id="WP_074889199.1">
    <property type="nucleotide sequence ID" value="NZ_FOXO01000019.1"/>
</dbReference>
<sequence length="314" mass="36880">MITIDDTFFKEEVRLGFTISEAMKRSWAIQLTLLNDILTIAQRHNIPIWMEYGSLLGAVRHGGYIPWDDDIDLCLLREDYMKLLFILQDELPKDCMVRSFYTQKDYPLPQAYVSNRENIDVGFDEQEKELTKKMWGCPYCCGIDIFPMDFIPKDDDYWNQLMEIYKAVYYLGINFDEYKNIGELEESVHQIETTLNTSIEKGDKMLSSIWKVADAVAMMTQKDEAGFVTWYPEFGMYGNNRKRSLDAYSDTIWVEFEMIKVPIPIGYEEVLKMQYGNSYMTPIKGSASHDYPYFKLQEKKILFHNKIGQMGDIY</sequence>
<dbReference type="InterPro" id="IPR007074">
    <property type="entry name" value="LicD/FKTN/FKRP_NTP_transf"/>
</dbReference>
<dbReference type="InterPro" id="IPR052942">
    <property type="entry name" value="LPS_cholinephosphotransferase"/>
</dbReference>
<keyword evidence="2" id="KW-0808">Transferase</keyword>
<accession>A0A1I5VTL0</accession>
<evidence type="ECO:0000313" key="2">
    <source>
        <dbReference type="EMBL" id="SFQ10800.1"/>
    </source>
</evidence>
<gene>
    <name evidence="2" type="ORF">SAMN04487928_1198</name>
</gene>
<evidence type="ECO:0000313" key="3">
    <source>
        <dbReference type="Proteomes" id="UP000182624"/>
    </source>
</evidence>
<protein>
    <submittedName>
        <fullName evidence="2">Lipopolysaccharide cholinephosphotransferase</fullName>
    </submittedName>
</protein>
<proteinExistence type="predicted"/>
<dbReference type="EMBL" id="FOXO01000019">
    <property type="protein sequence ID" value="SFQ10800.1"/>
    <property type="molecule type" value="Genomic_DNA"/>
</dbReference>
<name>A0A1I5VTL0_9FIRM</name>
<reference evidence="3" key="1">
    <citation type="submission" date="2016-10" db="EMBL/GenBank/DDBJ databases">
        <authorList>
            <person name="Varghese N."/>
            <person name="Submissions S."/>
        </authorList>
    </citation>
    <scope>NUCLEOTIDE SEQUENCE [LARGE SCALE GENOMIC DNA]</scope>
    <source>
        <strain evidence="3">P18</strain>
    </source>
</reference>
<feature type="domain" description="LicD/FKTN/FKRP nucleotidyltransferase" evidence="1">
    <location>
        <begin position="42"/>
        <end position="276"/>
    </location>
</feature>
<dbReference type="PANTHER" id="PTHR43404:SF2">
    <property type="entry name" value="LIPOPOLYSACCHARIDE CHOLINEPHOSPHOTRANSFERASE LICD"/>
    <property type="match status" value="1"/>
</dbReference>
<organism evidence="2 3">
    <name type="scientific">Butyrivibrio proteoclasticus</name>
    <dbReference type="NCBI Taxonomy" id="43305"/>
    <lineage>
        <taxon>Bacteria</taxon>
        <taxon>Bacillati</taxon>
        <taxon>Bacillota</taxon>
        <taxon>Clostridia</taxon>
        <taxon>Lachnospirales</taxon>
        <taxon>Lachnospiraceae</taxon>
        <taxon>Butyrivibrio</taxon>
    </lineage>
</organism>
<dbReference type="PANTHER" id="PTHR43404">
    <property type="entry name" value="LIPOPOLYSACCHARIDE CHOLINEPHOSPHOTRANSFERASE LICD"/>
    <property type="match status" value="1"/>
</dbReference>
<dbReference type="OrthoDB" id="9786100at2"/>
<dbReference type="GO" id="GO:0009100">
    <property type="term" value="P:glycoprotein metabolic process"/>
    <property type="evidence" value="ECO:0007669"/>
    <property type="project" value="UniProtKB-ARBA"/>
</dbReference>
<dbReference type="GO" id="GO:0016740">
    <property type="term" value="F:transferase activity"/>
    <property type="evidence" value="ECO:0007669"/>
    <property type="project" value="UniProtKB-KW"/>
</dbReference>
<dbReference type="Pfam" id="PF04991">
    <property type="entry name" value="LicD"/>
    <property type="match status" value="1"/>
</dbReference>
<keyword evidence="3" id="KW-1185">Reference proteome</keyword>
<dbReference type="Proteomes" id="UP000182624">
    <property type="component" value="Unassembled WGS sequence"/>
</dbReference>
<dbReference type="AlphaFoldDB" id="A0A1I5VTL0"/>
<evidence type="ECO:0000259" key="1">
    <source>
        <dbReference type="Pfam" id="PF04991"/>
    </source>
</evidence>